<dbReference type="EMBL" id="JAGQEX010000011">
    <property type="protein sequence ID" value="MDV5977135.1"/>
    <property type="molecule type" value="Genomic_DNA"/>
</dbReference>
<accession>A0AAE4Q574</accession>
<gene>
    <name evidence="1" type="ORF">KB584_06615</name>
</gene>
<comment type="caution">
    <text evidence="1">The sequence shown here is derived from an EMBL/GenBank/DDBJ whole genome shotgun (WGS) entry which is preliminary data.</text>
</comment>
<dbReference type="Proteomes" id="UP001186118">
    <property type="component" value="Unassembled WGS sequence"/>
</dbReference>
<proteinExistence type="predicted"/>
<name>A0AAE4Q574_STRCB</name>
<evidence type="ECO:0000313" key="2">
    <source>
        <dbReference type="Proteomes" id="UP001186118"/>
    </source>
</evidence>
<dbReference type="AlphaFoldDB" id="A0AAE4Q574"/>
<protein>
    <recommendedName>
        <fullName evidence="3">Phage tail protein</fullName>
    </recommendedName>
</protein>
<organism evidence="1 2">
    <name type="scientific">Streptococcus canis</name>
    <dbReference type="NCBI Taxonomy" id="1329"/>
    <lineage>
        <taxon>Bacteria</taxon>
        <taxon>Bacillati</taxon>
        <taxon>Bacillota</taxon>
        <taxon>Bacilli</taxon>
        <taxon>Lactobacillales</taxon>
        <taxon>Streptococcaceae</taxon>
        <taxon>Streptococcus</taxon>
    </lineage>
</organism>
<evidence type="ECO:0008006" key="3">
    <source>
        <dbReference type="Google" id="ProtNLM"/>
    </source>
</evidence>
<dbReference type="RefSeq" id="WP_317610159.1">
    <property type="nucleotide sequence ID" value="NZ_JAGQEX010000011.1"/>
</dbReference>
<sequence length="197" mass="21834">MKTKFLDNNGLLYVWKKLKDTFIKKVELDEVKNSIPKNVSDLQDADSYAKSVDIPTKVESLSDATDYAKKAEIPHSVSELDGMDAYAKITALPKKVADLTDGADYIKKAELTEEVKSLIGNTKALEFSVVDELPSSGEKSTIYLVSNSKAENDAYDEFIWLNNKFEKIGTTSVDLSGYLKATDITGITNEEIDTLFV</sequence>
<reference evidence="1" key="1">
    <citation type="submission" date="2021-04" db="EMBL/GenBank/DDBJ databases">
        <title>Draft genomes of 20 S. canis strains.</title>
        <authorList>
            <person name="Pagnossin D."/>
            <person name="Weir W."/>
            <person name="Smith A."/>
            <person name="Ure R."/>
            <person name="Oravcova K."/>
        </authorList>
    </citation>
    <scope>NUCLEOTIDE SEQUENCE</scope>
    <source>
        <strain evidence="1">284</strain>
    </source>
</reference>
<evidence type="ECO:0000313" key="1">
    <source>
        <dbReference type="EMBL" id="MDV5977135.1"/>
    </source>
</evidence>